<dbReference type="OrthoDB" id="9133308at2"/>
<organism evidence="1 2">
    <name type="scientific">Polynucleobacter meluiroseus</name>
    <dbReference type="NCBI Taxonomy" id="1938814"/>
    <lineage>
        <taxon>Bacteria</taxon>
        <taxon>Pseudomonadati</taxon>
        <taxon>Pseudomonadota</taxon>
        <taxon>Betaproteobacteria</taxon>
        <taxon>Burkholderiales</taxon>
        <taxon>Burkholderiaceae</taxon>
        <taxon>Polynucleobacter</taxon>
    </lineage>
</organism>
<gene>
    <name evidence="1" type="ORF">SAMN06295945_0022</name>
</gene>
<dbReference type="RefSeq" id="WP_096671841.1">
    <property type="nucleotide sequence ID" value="NZ_OANS01000001.1"/>
</dbReference>
<dbReference type="EMBL" id="OANS01000001">
    <property type="protein sequence ID" value="SNX27706.1"/>
    <property type="molecule type" value="Genomic_DNA"/>
</dbReference>
<protein>
    <submittedName>
        <fullName evidence="1">Uncharacterized protein</fullName>
    </submittedName>
</protein>
<dbReference type="AlphaFoldDB" id="A0A240DZQ0"/>
<dbReference type="Proteomes" id="UP000218069">
    <property type="component" value="Unassembled WGS sequence"/>
</dbReference>
<proteinExistence type="predicted"/>
<sequence length="118" mass="12637">MLIRSKTITLAICFFLIAFKVMASGIFIQAALERASSAGTPVISMIAPEGSSANQSNDAKHHQVSSLNLMSHVTANLCNANTTLLILQLWSIPSAISKSSVFKQNFPDSAFKPPKVMA</sequence>
<keyword evidence="2" id="KW-1185">Reference proteome</keyword>
<reference evidence="2" key="1">
    <citation type="submission" date="2017-08" db="EMBL/GenBank/DDBJ databases">
        <authorList>
            <person name="Varghese N."/>
            <person name="Submissions S."/>
        </authorList>
    </citation>
    <scope>NUCLEOTIDE SEQUENCE [LARGE SCALE GENOMIC DNA]</scope>
    <source>
        <strain evidence="2">AP-Melu-1000-B4</strain>
    </source>
</reference>
<accession>A0A240DZQ0</accession>
<evidence type="ECO:0000313" key="1">
    <source>
        <dbReference type="EMBL" id="SNX27706.1"/>
    </source>
</evidence>
<evidence type="ECO:0000313" key="2">
    <source>
        <dbReference type="Proteomes" id="UP000218069"/>
    </source>
</evidence>
<name>A0A240DZQ0_9BURK</name>